<keyword evidence="8 13" id="KW-0547">Nucleotide-binding</keyword>
<dbReference type="InterPro" id="IPR000961">
    <property type="entry name" value="AGC-kinase_C"/>
</dbReference>
<dbReference type="OrthoDB" id="2156623at2759"/>
<dbReference type="PROSITE" id="PS50011">
    <property type="entry name" value="PROTEIN_KINASE_DOM"/>
    <property type="match status" value="1"/>
</dbReference>
<evidence type="ECO:0000256" key="7">
    <source>
        <dbReference type="ARBA" id="ARBA00022679"/>
    </source>
</evidence>
<feature type="binding site" evidence="13">
    <location>
        <position position="122"/>
    </location>
    <ligand>
        <name>ATP</name>
        <dbReference type="ChEBI" id="CHEBI:30616"/>
    </ligand>
</feature>
<evidence type="ECO:0000256" key="5">
    <source>
        <dbReference type="ARBA" id="ARBA00022527"/>
    </source>
</evidence>
<keyword evidence="6" id="KW-0597">Phosphoprotein</keyword>
<reference evidence="16" key="1">
    <citation type="submission" date="2020-06" db="EMBL/GenBank/DDBJ databases">
        <title>Draft genome of Bugula neritina, a colonial animal packing powerful symbionts and potential medicines.</title>
        <authorList>
            <person name="Rayko M."/>
        </authorList>
    </citation>
    <scope>NUCLEOTIDE SEQUENCE [LARGE SCALE GENOMIC DNA]</scope>
    <source>
        <strain evidence="16">Kwan_BN1</strain>
    </source>
</reference>
<dbReference type="PROSITE" id="PS00107">
    <property type="entry name" value="PROTEIN_KINASE_ATP"/>
    <property type="match status" value="1"/>
</dbReference>
<evidence type="ECO:0000256" key="13">
    <source>
        <dbReference type="PROSITE-ProRule" id="PRU10141"/>
    </source>
</evidence>
<evidence type="ECO:0000256" key="4">
    <source>
        <dbReference type="ARBA" id="ARBA00022490"/>
    </source>
</evidence>
<feature type="domain" description="Protein kinase" evidence="14">
    <location>
        <begin position="89"/>
        <end position="354"/>
    </location>
</feature>
<dbReference type="GO" id="GO:0005856">
    <property type="term" value="C:cytoskeleton"/>
    <property type="evidence" value="ECO:0007669"/>
    <property type="project" value="TreeGrafter"/>
</dbReference>
<evidence type="ECO:0000256" key="2">
    <source>
        <dbReference type="ARBA" id="ARBA00004496"/>
    </source>
</evidence>
<dbReference type="PROSITE" id="PS00108">
    <property type="entry name" value="PROTEIN_KINASE_ST"/>
    <property type="match status" value="1"/>
</dbReference>
<dbReference type="FunFam" id="3.30.200.20:FF:000017">
    <property type="entry name" value="Non-specific serine/threonine protein kinase"/>
    <property type="match status" value="1"/>
</dbReference>
<evidence type="ECO:0000256" key="9">
    <source>
        <dbReference type="ARBA" id="ARBA00022777"/>
    </source>
</evidence>
<proteinExistence type="predicted"/>
<dbReference type="FunFam" id="1.10.510.10:FF:000751">
    <property type="entry name" value="Non-specific serine/threonine protein kinase"/>
    <property type="match status" value="1"/>
</dbReference>
<dbReference type="SUPFAM" id="SSF56112">
    <property type="entry name" value="Protein kinase-like (PK-like)"/>
    <property type="match status" value="1"/>
</dbReference>
<keyword evidence="10 13" id="KW-0067">ATP-binding</keyword>
<evidence type="ECO:0000256" key="8">
    <source>
        <dbReference type="ARBA" id="ARBA00022741"/>
    </source>
</evidence>
<evidence type="ECO:0000256" key="6">
    <source>
        <dbReference type="ARBA" id="ARBA00022553"/>
    </source>
</evidence>
<dbReference type="GO" id="GO:0005737">
    <property type="term" value="C:cytoplasm"/>
    <property type="evidence" value="ECO:0007669"/>
    <property type="project" value="UniProtKB-SubCell"/>
</dbReference>
<dbReference type="AlphaFoldDB" id="A0A7J7KM53"/>
<dbReference type="GO" id="GO:0004674">
    <property type="term" value="F:protein serine/threonine kinase activity"/>
    <property type="evidence" value="ECO:0007669"/>
    <property type="project" value="UniProtKB-KW"/>
</dbReference>
<dbReference type="Proteomes" id="UP000593567">
    <property type="component" value="Unassembled WGS sequence"/>
</dbReference>
<comment type="cofactor">
    <cofactor evidence="1">
        <name>Mg(2+)</name>
        <dbReference type="ChEBI" id="CHEBI:18420"/>
    </cofactor>
</comment>
<evidence type="ECO:0000259" key="14">
    <source>
        <dbReference type="PROSITE" id="PS50011"/>
    </source>
</evidence>
<comment type="caution">
    <text evidence="16">The sequence shown here is derived from an EMBL/GenBank/DDBJ whole genome shotgun (WGS) entry which is preliminary data.</text>
</comment>
<dbReference type="GO" id="GO:0005524">
    <property type="term" value="F:ATP binding"/>
    <property type="evidence" value="ECO:0007669"/>
    <property type="project" value="UniProtKB-UniRule"/>
</dbReference>
<dbReference type="InterPro" id="IPR000719">
    <property type="entry name" value="Prot_kinase_dom"/>
</dbReference>
<dbReference type="Gene3D" id="3.30.200.20">
    <property type="entry name" value="Phosphorylase Kinase, domain 1"/>
    <property type="match status" value="1"/>
</dbReference>
<evidence type="ECO:0000256" key="10">
    <source>
        <dbReference type="ARBA" id="ARBA00022840"/>
    </source>
</evidence>
<evidence type="ECO:0000256" key="11">
    <source>
        <dbReference type="ARBA" id="ARBA00047899"/>
    </source>
</evidence>
<evidence type="ECO:0000256" key="3">
    <source>
        <dbReference type="ARBA" id="ARBA00012513"/>
    </source>
</evidence>
<comment type="subcellular location">
    <subcellularLocation>
        <location evidence="2">Cytoplasm</location>
    </subcellularLocation>
</comment>
<keyword evidence="4" id="KW-0963">Cytoplasm</keyword>
<dbReference type="InterPro" id="IPR011009">
    <property type="entry name" value="Kinase-like_dom_sf"/>
</dbReference>
<evidence type="ECO:0000256" key="12">
    <source>
        <dbReference type="ARBA" id="ARBA00048679"/>
    </source>
</evidence>
<evidence type="ECO:0000256" key="1">
    <source>
        <dbReference type="ARBA" id="ARBA00001946"/>
    </source>
</evidence>
<comment type="catalytic activity">
    <reaction evidence="11">
        <text>L-threonyl-[protein] + ATP = O-phospho-L-threonyl-[protein] + ADP + H(+)</text>
        <dbReference type="Rhea" id="RHEA:46608"/>
        <dbReference type="Rhea" id="RHEA-COMP:11060"/>
        <dbReference type="Rhea" id="RHEA-COMP:11605"/>
        <dbReference type="ChEBI" id="CHEBI:15378"/>
        <dbReference type="ChEBI" id="CHEBI:30013"/>
        <dbReference type="ChEBI" id="CHEBI:30616"/>
        <dbReference type="ChEBI" id="CHEBI:61977"/>
        <dbReference type="ChEBI" id="CHEBI:456216"/>
        <dbReference type="EC" id="2.7.11.1"/>
    </reaction>
</comment>
<keyword evidence="5" id="KW-0723">Serine/threonine-protein kinase</keyword>
<dbReference type="GO" id="GO:0031032">
    <property type="term" value="P:actomyosin structure organization"/>
    <property type="evidence" value="ECO:0007669"/>
    <property type="project" value="TreeGrafter"/>
</dbReference>
<keyword evidence="9" id="KW-0418">Kinase</keyword>
<accession>A0A7J7KM53</accession>
<dbReference type="EMBL" id="VXIV02000288">
    <property type="protein sequence ID" value="KAF6039241.1"/>
    <property type="molecule type" value="Genomic_DNA"/>
</dbReference>
<evidence type="ECO:0000313" key="16">
    <source>
        <dbReference type="EMBL" id="KAF6039241.1"/>
    </source>
</evidence>
<protein>
    <recommendedName>
        <fullName evidence="3">non-specific serine/threonine protein kinase</fullName>
        <ecNumber evidence="3">2.7.11.1</ecNumber>
    </recommendedName>
</protein>
<keyword evidence="17" id="KW-1185">Reference proteome</keyword>
<keyword evidence="7" id="KW-0808">Transferase</keyword>
<dbReference type="InterPro" id="IPR050839">
    <property type="entry name" value="Rho-assoc_Ser/Thr_Kinase"/>
</dbReference>
<dbReference type="Pfam" id="PF00069">
    <property type="entry name" value="Pkinase"/>
    <property type="match status" value="1"/>
</dbReference>
<dbReference type="SMART" id="SM00220">
    <property type="entry name" value="S_TKc"/>
    <property type="match status" value="1"/>
</dbReference>
<feature type="domain" description="AGC-kinase C-terminal" evidence="15">
    <location>
        <begin position="355"/>
        <end position="421"/>
    </location>
</feature>
<evidence type="ECO:0000313" key="17">
    <source>
        <dbReference type="Proteomes" id="UP000593567"/>
    </source>
</evidence>
<gene>
    <name evidence="16" type="ORF">EB796_002436</name>
</gene>
<dbReference type="PANTHER" id="PTHR22988">
    <property type="entry name" value="MYOTONIC DYSTROPHY S/T KINASE-RELATED"/>
    <property type="match status" value="1"/>
</dbReference>
<dbReference type="EC" id="2.7.11.1" evidence="3"/>
<dbReference type="InterPro" id="IPR008271">
    <property type="entry name" value="Ser/Thr_kinase_AS"/>
</dbReference>
<dbReference type="SMART" id="SM00133">
    <property type="entry name" value="S_TK_X"/>
    <property type="match status" value="1"/>
</dbReference>
<name>A0A7J7KM53_BUGNE</name>
<sequence>MNMSSNKDSIPIRLAKLNQQIEGKVPASSLNHLILKDGLLDSLLALYDECKRKANLTQKNPPRHFSGFLHRVGSTVKDIQRLRVNANDFSTLKLIGQGHFGQVKVVKEKVTGEIYALKVIRKKDVLAHQEAAYFEEERDIMAKSNNAWLTQLHYAFQDEYCLYLAMDFHPGGDLAILLGRYETLSEDTAKFYVAEMALAVHAVHSLGYIHRDIKPDNFLIDRTGHLKLTDFGSAAKMNSDGKVSGKMPVGTPDYIAPELLTSMTSSSDRPYNRLVDWWSLGIITYEMVCGHLPFSDENHSVVNTYSKIMKFKENLIFAKSDVPLTHTAKKFIEGLLTEARFRMGFDQISSHKFLNTMNLKDIRSATPPYIPKVAGPEDTSNFEEVDARQNSPGEDFQHSPMRDLPFIGFTFYRNLALLKAKSSTSSTPGTDLLDKEKLRAALKQKDGYIDKLESSKETQTRELAYLNASNVDLADQNKKLTSTLEATREVYEKVMGETEDFMQVLHGREKDQTEYEHTMRQSPNIN</sequence>
<dbReference type="Gene3D" id="1.10.510.10">
    <property type="entry name" value="Transferase(Phosphotransferase) domain 1"/>
    <property type="match status" value="1"/>
</dbReference>
<organism evidence="16 17">
    <name type="scientific">Bugula neritina</name>
    <name type="common">Brown bryozoan</name>
    <name type="synonym">Sertularia neritina</name>
    <dbReference type="NCBI Taxonomy" id="10212"/>
    <lineage>
        <taxon>Eukaryota</taxon>
        <taxon>Metazoa</taxon>
        <taxon>Spiralia</taxon>
        <taxon>Lophotrochozoa</taxon>
        <taxon>Bryozoa</taxon>
        <taxon>Gymnolaemata</taxon>
        <taxon>Cheilostomatida</taxon>
        <taxon>Flustrina</taxon>
        <taxon>Buguloidea</taxon>
        <taxon>Bugulidae</taxon>
        <taxon>Bugula</taxon>
    </lineage>
</organism>
<dbReference type="PROSITE" id="PS51285">
    <property type="entry name" value="AGC_KINASE_CTER"/>
    <property type="match status" value="1"/>
</dbReference>
<comment type="catalytic activity">
    <reaction evidence="12">
        <text>L-seryl-[protein] + ATP = O-phospho-L-seryl-[protein] + ADP + H(+)</text>
        <dbReference type="Rhea" id="RHEA:17989"/>
        <dbReference type="Rhea" id="RHEA-COMP:9863"/>
        <dbReference type="Rhea" id="RHEA-COMP:11604"/>
        <dbReference type="ChEBI" id="CHEBI:15378"/>
        <dbReference type="ChEBI" id="CHEBI:29999"/>
        <dbReference type="ChEBI" id="CHEBI:30616"/>
        <dbReference type="ChEBI" id="CHEBI:83421"/>
        <dbReference type="ChEBI" id="CHEBI:456216"/>
        <dbReference type="EC" id="2.7.11.1"/>
    </reaction>
</comment>
<dbReference type="PANTHER" id="PTHR22988:SF71">
    <property type="entry name" value="CITRON RHO-INTERACTING KINASE"/>
    <property type="match status" value="1"/>
</dbReference>
<dbReference type="InterPro" id="IPR017441">
    <property type="entry name" value="Protein_kinase_ATP_BS"/>
</dbReference>
<evidence type="ECO:0000259" key="15">
    <source>
        <dbReference type="PROSITE" id="PS51285"/>
    </source>
</evidence>